<evidence type="ECO:0008006" key="4">
    <source>
        <dbReference type="Google" id="ProtNLM"/>
    </source>
</evidence>
<dbReference type="Pfam" id="PF06347">
    <property type="entry name" value="SH3_4"/>
    <property type="match status" value="1"/>
</dbReference>
<evidence type="ECO:0000256" key="1">
    <source>
        <dbReference type="SAM" id="SignalP"/>
    </source>
</evidence>
<protein>
    <recommendedName>
        <fullName evidence="4">SH3 domain-containing protein</fullName>
    </recommendedName>
</protein>
<feature type="signal peptide" evidence="1">
    <location>
        <begin position="1"/>
        <end position="27"/>
    </location>
</feature>
<organism evidence="2 3">
    <name type="scientific">Alkalicaulis satelles</name>
    <dbReference type="NCBI Taxonomy" id="2609175"/>
    <lineage>
        <taxon>Bacteria</taxon>
        <taxon>Pseudomonadati</taxon>
        <taxon>Pseudomonadota</taxon>
        <taxon>Alphaproteobacteria</taxon>
        <taxon>Maricaulales</taxon>
        <taxon>Maricaulaceae</taxon>
        <taxon>Alkalicaulis</taxon>
    </lineage>
</organism>
<reference evidence="2 3" key="1">
    <citation type="submission" date="2019-09" db="EMBL/GenBank/DDBJ databases">
        <authorList>
            <person name="Kevbrin V."/>
            <person name="Grouzdev D.S."/>
        </authorList>
    </citation>
    <scope>NUCLEOTIDE SEQUENCE [LARGE SCALE GENOMIC DNA]</scope>
    <source>
        <strain evidence="2 3">G-192</strain>
    </source>
</reference>
<name>A0A5M6ZAJ2_9PROT</name>
<dbReference type="InterPro" id="IPR010466">
    <property type="entry name" value="DUF1058"/>
</dbReference>
<feature type="chain" id="PRO_5024271004" description="SH3 domain-containing protein" evidence="1">
    <location>
        <begin position="28"/>
        <end position="219"/>
    </location>
</feature>
<sequence length="219" mass="23078">MEDAVMNHGVILAGLVSAALTAAAAQAGPDYYAVSGVSADKLLNVRMAPDADAPIISAFHHDAAPIEIVRVENGWGLFPAGEFSGWVDMSFLTPVSAPKVADTPLPEGMSCVGTEPFWVAVITSEGVTFSHQNWGDSRSHRLDSAVSSPDEDRITYIVFESGSAAISPGQCYDGMSDAEFGWRGDFVLGREDDSPRLRGCCKLSAPIVDGDPPGYARAG</sequence>
<dbReference type="Proteomes" id="UP000325122">
    <property type="component" value="Unassembled WGS sequence"/>
</dbReference>
<evidence type="ECO:0000313" key="2">
    <source>
        <dbReference type="EMBL" id="KAA5801729.1"/>
    </source>
</evidence>
<keyword evidence="1" id="KW-0732">Signal</keyword>
<accession>A0A5M6ZAJ2</accession>
<gene>
    <name evidence="2" type="ORF">F1654_12655</name>
</gene>
<keyword evidence="3" id="KW-1185">Reference proteome</keyword>
<evidence type="ECO:0000313" key="3">
    <source>
        <dbReference type="Proteomes" id="UP000325122"/>
    </source>
</evidence>
<comment type="caution">
    <text evidence="2">The sequence shown here is derived from an EMBL/GenBank/DDBJ whole genome shotgun (WGS) entry which is preliminary data.</text>
</comment>
<dbReference type="AlphaFoldDB" id="A0A5M6ZAJ2"/>
<dbReference type="EMBL" id="VWOJ01000004">
    <property type="protein sequence ID" value="KAA5801729.1"/>
    <property type="molecule type" value="Genomic_DNA"/>
</dbReference>
<proteinExistence type="predicted"/>